<evidence type="ECO:0000313" key="2">
    <source>
        <dbReference type="Proteomes" id="UP000013782"/>
    </source>
</evidence>
<accession>R2SMM0</accession>
<dbReference type="PATRIC" id="fig|1158607.3.peg.1057"/>
<gene>
    <name evidence="1" type="ORF">UAU_01056</name>
</gene>
<reference evidence="1 2" key="1">
    <citation type="submission" date="2013-02" db="EMBL/GenBank/DDBJ databases">
        <title>The Genome Sequence of Enterococcus pallens BAA-351.</title>
        <authorList>
            <consortium name="The Broad Institute Genome Sequencing Platform"/>
            <consortium name="The Broad Institute Genome Sequencing Center for Infectious Disease"/>
            <person name="Earl A.M."/>
            <person name="Gilmore M.S."/>
            <person name="Lebreton F."/>
            <person name="Walker B."/>
            <person name="Young S.K."/>
            <person name="Zeng Q."/>
            <person name="Gargeya S."/>
            <person name="Fitzgerald M."/>
            <person name="Haas B."/>
            <person name="Abouelleil A."/>
            <person name="Alvarado L."/>
            <person name="Arachchi H.M."/>
            <person name="Berlin A.M."/>
            <person name="Chapman S.B."/>
            <person name="Dewar J."/>
            <person name="Goldberg J."/>
            <person name="Griggs A."/>
            <person name="Gujja S."/>
            <person name="Hansen M."/>
            <person name="Howarth C."/>
            <person name="Imamovic A."/>
            <person name="Larimer J."/>
            <person name="McCowan C."/>
            <person name="Murphy C."/>
            <person name="Neiman D."/>
            <person name="Pearson M."/>
            <person name="Priest M."/>
            <person name="Roberts A."/>
            <person name="Saif S."/>
            <person name="Shea T."/>
            <person name="Sisk P."/>
            <person name="Sykes S."/>
            <person name="Wortman J."/>
            <person name="Nusbaum C."/>
            <person name="Birren B."/>
        </authorList>
    </citation>
    <scope>NUCLEOTIDE SEQUENCE [LARGE SCALE GENOMIC DNA]</scope>
    <source>
        <strain evidence="1 2">ATCC BAA-351</strain>
    </source>
</reference>
<dbReference type="AlphaFoldDB" id="R2SMM0"/>
<comment type="caution">
    <text evidence="1">The sequence shown here is derived from an EMBL/GenBank/DDBJ whole genome shotgun (WGS) entry which is preliminary data.</text>
</comment>
<protein>
    <submittedName>
        <fullName evidence="1">Uncharacterized protein</fullName>
    </submittedName>
</protein>
<dbReference type="OrthoDB" id="2185661at2"/>
<organism evidence="1 2">
    <name type="scientific">Enterococcus pallens ATCC BAA-351</name>
    <dbReference type="NCBI Taxonomy" id="1158607"/>
    <lineage>
        <taxon>Bacteria</taxon>
        <taxon>Bacillati</taxon>
        <taxon>Bacillota</taxon>
        <taxon>Bacilli</taxon>
        <taxon>Lactobacillales</taxon>
        <taxon>Enterococcaceae</taxon>
        <taxon>Enterococcus</taxon>
    </lineage>
</organism>
<name>R2SMM0_9ENTE</name>
<sequence length="95" mass="10884">MKSADMLTALSTNASDNDPEGIFYMHNSQLLAFTGIRIDSTNNLVLYRENKKPNLTMKEFLTTLMKNKKLALMYLSGAESQNIYGFRMENRKIII</sequence>
<dbReference type="HOGENOM" id="CLU_179171_0_0_9"/>
<dbReference type="STRING" id="160454.RV10_GL002568"/>
<dbReference type="RefSeq" id="WP_010756110.1">
    <property type="nucleotide sequence ID" value="NZ_ASWD01000007.1"/>
</dbReference>
<dbReference type="eggNOG" id="ENOG50307UX">
    <property type="taxonomic scope" value="Bacteria"/>
</dbReference>
<dbReference type="EMBL" id="AJAQ01000008">
    <property type="protein sequence ID" value="EOH96405.1"/>
    <property type="molecule type" value="Genomic_DNA"/>
</dbReference>
<proteinExistence type="predicted"/>
<evidence type="ECO:0000313" key="1">
    <source>
        <dbReference type="EMBL" id="EOH96405.1"/>
    </source>
</evidence>
<keyword evidence="2" id="KW-1185">Reference proteome</keyword>
<dbReference type="Proteomes" id="UP000013782">
    <property type="component" value="Unassembled WGS sequence"/>
</dbReference>